<protein>
    <submittedName>
        <fullName evidence="1">Uncharacterized protein</fullName>
    </submittedName>
</protein>
<sequence length="118" mass="12798">MALPPWGPHAMAGSARRRWSSLDGVVDGPLSQDQGPWSIHPSSVHVPPIIVVSDVWSLASEQIGRPMIYTTLKDESGGGRDSTTTIGRQWAPLVRIPTIPRFLLTLGSASKSCIREDK</sequence>
<name>Q2QQJ6_ORYSJ</name>
<organism evidence="1">
    <name type="scientific">Oryza sativa subsp. japonica</name>
    <name type="common">Rice</name>
    <dbReference type="NCBI Taxonomy" id="39947"/>
    <lineage>
        <taxon>Eukaryota</taxon>
        <taxon>Viridiplantae</taxon>
        <taxon>Streptophyta</taxon>
        <taxon>Embryophyta</taxon>
        <taxon>Tracheophyta</taxon>
        <taxon>Spermatophyta</taxon>
        <taxon>Magnoliopsida</taxon>
        <taxon>Liliopsida</taxon>
        <taxon>Poales</taxon>
        <taxon>Poaceae</taxon>
        <taxon>BOP clade</taxon>
        <taxon>Oryzoideae</taxon>
        <taxon>Oryzeae</taxon>
        <taxon>Oryzinae</taxon>
        <taxon>Oryza</taxon>
        <taxon>Oryza sativa</taxon>
    </lineage>
</organism>
<evidence type="ECO:0000313" key="1">
    <source>
        <dbReference type="EMBL" id="ABA98307.1"/>
    </source>
</evidence>
<gene>
    <name evidence="1" type="ordered locus">LOC_Os12g30810</name>
</gene>
<reference evidence="1" key="1">
    <citation type="journal article" date="2005" name="BMC Biol.">
        <title>The sequence of rice chromosomes 11 and 12, rich in disease resistance genes and recent gene duplications.</title>
        <authorList>
            <consortium name="The rice chromosomes 11 and 12 sequencing consortia"/>
        </authorList>
    </citation>
    <scope>NUCLEOTIDE SEQUENCE [LARGE SCALE GENOMIC DNA]</scope>
</reference>
<reference evidence="1" key="2">
    <citation type="submission" date="2005-04" db="EMBL/GenBank/DDBJ databases">
        <authorList>
            <person name="Buell C.R."/>
            <person name="Wing R.A."/>
            <person name="McCombie W.A."/>
            <person name="Ouyang S."/>
        </authorList>
    </citation>
    <scope>NUCLEOTIDE SEQUENCE</scope>
</reference>
<dbReference type="AlphaFoldDB" id="Q2QQJ6"/>
<proteinExistence type="predicted"/>
<accession>Q2QQJ6</accession>
<dbReference type="EMBL" id="DP000011">
    <property type="protein sequence ID" value="ABA98307.1"/>
    <property type="molecule type" value="Genomic_DNA"/>
</dbReference>
<reference evidence="1" key="3">
    <citation type="submission" date="2006-01" db="EMBL/GenBank/DDBJ databases">
        <authorList>
            <person name="Buell R."/>
        </authorList>
    </citation>
    <scope>NUCLEOTIDE SEQUENCE</scope>
</reference>